<dbReference type="AlphaFoldDB" id="A0A2X0KIY8"/>
<organism evidence="2 3">
    <name type="scientific">Microbotryum saponariae</name>
    <dbReference type="NCBI Taxonomy" id="289078"/>
    <lineage>
        <taxon>Eukaryota</taxon>
        <taxon>Fungi</taxon>
        <taxon>Dikarya</taxon>
        <taxon>Basidiomycota</taxon>
        <taxon>Pucciniomycotina</taxon>
        <taxon>Microbotryomycetes</taxon>
        <taxon>Microbotryales</taxon>
        <taxon>Microbotryaceae</taxon>
        <taxon>Microbotryum</taxon>
    </lineage>
</organism>
<name>A0A2X0KIY8_9BASI</name>
<feature type="region of interest" description="Disordered" evidence="1">
    <location>
        <begin position="1"/>
        <end position="22"/>
    </location>
</feature>
<dbReference type="STRING" id="289078.A0A2X0KIY8"/>
<feature type="region of interest" description="Disordered" evidence="1">
    <location>
        <begin position="34"/>
        <end position="59"/>
    </location>
</feature>
<accession>A0A2X0KIY8</accession>
<evidence type="ECO:0000313" key="2">
    <source>
        <dbReference type="EMBL" id="SCZ92677.1"/>
    </source>
</evidence>
<keyword evidence="3" id="KW-1185">Reference proteome</keyword>
<reference evidence="3" key="1">
    <citation type="submission" date="2016-10" db="EMBL/GenBank/DDBJ databases">
        <authorList>
            <person name="Jeantristanb JTB J.-T."/>
            <person name="Ricardo R."/>
        </authorList>
    </citation>
    <scope>NUCLEOTIDE SEQUENCE [LARGE SCALE GENOMIC DNA]</scope>
</reference>
<dbReference type="Proteomes" id="UP000249723">
    <property type="component" value="Unassembled WGS sequence"/>
</dbReference>
<sequence length="59" mass="5738">MGWVGAGSGTNNSLSGKGGEDVLGALKMSDFDLGLEQASDATASHTGGSSGPPPPLPPR</sequence>
<protein>
    <submittedName>
        <fullName evidence="2">BZ3500_MvSof-1268-A1-R1_Chr5-2g08095 protein</fullName>
    </submittedName>
</protein>
<gene>
    <name evidence="2" type="ORF">BZ3500_MVSOF-1268-A1-R1_CHR5-2G08095</name>
</gene>
<proteinExistence type="predicted"/>
<evidence type="ECO:0000313" key="3">
    <source>
        <dbReference type="Proteomes" id="UP000249723"/>
    </source>
</evidence>
<evidence type="ECO:0000256" key="1">
    <source>
        <dbReference type="SAM" id="MobiDB-lite"/>
    </source>
</evidence>
<dbReference type="EMBL" id="FMWP01000018">
    <property type="protein sequence ID" value="SCZ92677.1"/>
    <property type="molecule type" value="Genomic_DNA"/>
</dbReference>